<dbReference type="Proteomes" id="UP000009131">
    <property type="component" value="Unassembled WGS sequence"/>
</dbReference>
<dbReference type="GO" id="GO:0005741">
    <property type="term" value="C:mitochondrial outer membrane"/>
    <property type="evidence" value="ECO:0007669"/>
    <property type="project" value="TreeGrafter"/>
</dbReference>
<dbReference type="AlphaFoldDB" id="G7E762"/>
<dbReference type="GO" id="GO:0005634">
    <property type="term" value="C:nucleus"/>
    <property type="evidence" value="ECO:0007669"/>
    <property type="project" value="TreeGrafter"/>
</dbReference>
<sequence length="683" mass="75692">MATPIDRSRAATPSLPHQPTQLELLREASVGVAHLLNDDIEAAKTTLAAQPECPYHLTGLGITRFMEASLGMETQELAVAMTTLFKAESVSKAAKTVKTDQVRWWHADVEHDILIADAVIGQAIIHILSGSYLDFVKAAYKLQRCHSLFEKSFKQIYPDTVTDKDSAATINRVLEDKYATAADARAKGAPTMSRQSSSWSLFKRSESAASTPNSVKNGKVPAKDLQKSLAQLKLGSSASVDKIQTPTAGTIWQDEMASLVISGALFGHGLFELVFALLPPKVRKVTSFVGFSNGNRRKALTLLEVPAIQGSDIHASFASLALLTYHGLVLLMSGWQAQEAELIDQCSTILSRVEQRFPEGTLWLLNRAKILRMKGQVEEAIKVLQDARNSSFKQAESIVWFELCWCWLSMNRWEEAAHAFSEMTRLSAWSHGTYTFTRLGCYLQLEHTPENIARVKKCIEEELPQQIGKKKIMGSTAPIEQFILSRLGFWQRKLDRAHARGRKDVELWQIIKINPALEIAIQWNGIPRAPAKQQQETIDSLLALSPPIDADWKTVHADADLDTIEELAIRALLLGISYRSLGKLEEGRKHLHAASQVAVELPTCYAAPAAKLELGILLCVEADRNAKGKSKEEARPIYKAAFADANRLFESALAASFDMDSRLASRITMLRVEMDDKKAQLAI</sequence>
<accession>G7E762</accession>
<organism evidence="1 2">
    <name type="scientific">Mixia osmundae (strain CBS 9802 / IAM 14324 / JCM 22182 / KY 12970)</name>
    <dbReference type="NCBI Taxonomy" id="764103"/>
    <lineage>
        <taxon>Eukaryota</taxon>
        <taxon>Fungi</taxon>
        <taxon>Dikarya</taxon>
        <taxon>Basidiomycota</taxon>
        <taxon>Pucciniomycotina</taxon>
        <taxon>Mixiomycetes</taxon>
        <taxon>Mixiales</taxon>
        <taxon>Mixiaceae</taxon>
        <taxon>Mixia</taxon>
    </lineage>
</organism>
<reference evidence="1 2" key="2">
    <citation type="journal article" date="2012" name="Open Biol.">
        <title>Characteristics of nucleosomes and linker DNA regions on the genome of the basidiomycete Mixia osmundae revealed by mono- and dinucleosome mapping.</title>
        <authorList>
            <person name="Nishida H."/>
            <person name="Kondo S."/>
            <person name="Matsumoto T."/>
            <person name="Suzuki Y."/>
            <person name="Yoshikawa H."/>
            <person name="Taylor T.D."/>
            <person name="Sugiyama J."/>
        </authorList>
    </citation>
    <scope>NUCLEOTIDE SEQUENCE [LARGE SCALE GENOMIC DNA]</scope>
    <source>
        <strain evidence="2">CBS 9802 / IAM 14324 / JCM 22182 / KY 12970</strain>
    </source>
</reference>
<dbReference type="SUPFAM" id="SSF48452">
    <property type="entry name" value="TPR-like"/>
    <property type="match status" value="1"/>
</dbReference>
<dbReference type="PANTHER" id="PTHR31859">
    <property type="entry name" value="TETRATRICOPEPTIDE REPEAT PROTEIN 39 FAMILY MEMBER"/>
    <property type="match status" value="1"/>
</dbReference>
<dbReference type="PANTHER" id="PTHR31859:SF1">
    <property type="entry name" value="TETRATRICOPEPTIDE REPEAT PROTEIN 39C"/>
    <property type="match status" value="1"/>
</dbReference>
<comment type="caution">
    <text evidence="1">The sequence shown here is derived from an EMBL/GenBank/DDBJ whole genome shotgun (WGS) entry which is preliminary data.</text>
</comment>
<dbReference type="Gene3D" id="1.25.40.10">
    <property type="entry name" value="Tetratricopeptide repeat domain"/>
    <property type="match status" value="1"/>
</dbReference>
<dbReference type="EMBL" id="BABT02000153">
    <property type="protein sequence ID" value="GAA98672.1"/>
    <property type="molecule type" value="Genomic_DNA"/>
</dbReference>
<dbReference type="InterPro" id="IPR011990">
    <property type="entry name" value="TPR-like_helical_dom_sf"/>
</dbReference>
<dbReference type="GO" id="GO:0005829">
    <property type="term" value="C:cytosol"/>
    <property type="evidence" value="ECO:0007669"/>
    <property type="project" value="TreeGrafter"/>
</dbReference>
<gene>
    <name evidence="1" type="primary">Mo05360</name>
    <name evidence="1" type="ORF">E5Q_05360</name>
</gene>
<dbReference type="InterPro" id="IPR019412">
    <property type="entry name" value="IML2/TPR_39"/>
</dbReference>
<dbReference type="HOGENOM" id="CLU_023297_0_0_1"/>
<protein>
    <submittedName>
        <fullName evidence="1">Uncharacterized protein</fullName>
    </submittedName>
</protein>
<dbReference type="eggNOG" id="KOG3783">
    <property type="taxonomic scope" value="Eukaryota"/>
</dbReference>
<proteinExistence type="predicted"/>
<dbReference type="OMA" id="AFHSDIY"/>
<dbReference type="RefSeq" id="XP_014567522.1">
    <property type="nucleotide sequence ID" value="XM_014712036.1"/>
</dbReference>
<evidence type="ECO:0000313" key="2">
    <source>
        <dbReference type="Proteomes" id="UP000009131"/>
    </source>
</evidence>
<reference evidence="1 2" key="1">
    <citation type="journal article" date="2011" name="J. Gen. Appl. Microbiol.">
        <title>Draft genome sequencing of the enigmatic basidiomycete Mixia osmundae.</title>
        <authorList>
            <person name="Nishida H."/>
            <person name="Nagatsuka Y."/>
            <person name="Sugiyama J."/>
        </authorList>
    </citation>
    <scope>NUCLEOTIDE SEQUENCE [LARGE SCALE GENOMIC DNA]</scope>
    <source>
        <strain evidence="2">CBS 9802 / IAM 14324 / JCM 22182 / KY 12970</strain>
    </source>
</reference>
<dbReference type="Pfam" id="PF10300">
    <property type="entry name" value="Iml2-TPR_39"/>
    <property type="match status" value="1"/>
</dbReference>
<dbReference type="OrthoDB" id="2154985at2759"/>
<dbReference type="InParanoid" id="G7E762"/>
<name>G7E762_MIXOS</name>
<keyword evidence="2" id="KW-1185">Reference proteome</keyword>
<evidence type="ECO:0000313" key="1">
    <source>
        <dbReference type="EMBL" id="GAA98672.1"/>
    </source>
</evidence>